<dbReference type="Proteomes" id="UP000018217">
    <property type="component" value="Unassembled WGS sequence"/>
</dbReference>
<reference evidence="1 2" key="1">
    <citation type="journal article" date="2013" name="Syst. Appl. Microbiol.">
        <title>Phylogenetic position and virulence apparatus of the pear flower necrosis pathogen Erwinia piriflorinigrans CFBP 5888T as assessed by comparative genomics.</title>
        <authorList>
            <person name="Smits T.H."/>
            <person name="Rezzonico F."/>
            <person name="Lopez M.M."/>
            <person name="Blom J."/>
            <person name="Goesmann A."/>
            <person name="Frey J.E."/>
            <person name="Duffy B."/>
        </authorList>
    </citation>
    <scope>NUCLEOTIDE SEQUENCE [LARGE SCALE GENOMIC DNA]</scope>
    <source>
        <strain evidence="2">CFBP5888</strain>
    </source>
</reference>
<protein>
    <submittedName>
        <fullName evidence="1">Uncharacterized protein</fullName>
    </submittedName>
</protein>
<sequence length="30" mass="3680">MEKCGKSDLPHYEKITDYRKISIYFYYCGK</sequence>
<proteinExistence type="predicted"/>
<dbReference type="AlphaFoldDB" id="V5ZCZ8"/>
<dbReference type="STRING" id="1161919.EPIR_3792"/>
<name>V5ZCZ8_9GAMM</name>
<accession>V5ZCZ8</accession>
<comment type="caution">
    <text evidence="1">The sequence shown here is derived from an EMBL/GenBank/DDBJ whole genome shotgun (WGS) entry which is preliminary data.</text>
</comment>
<keyword evidence="2" id="KW-1185">Reference proteome</keyword>
<evidence type="ECO:0000313" key="2">
    <source>
        <dbReference type="Proteomes" id="UP000018217"/>
    </source>
</evidence>
<organism evidence="1 2">
    <name type="scientific">Erwinia piriflorinigrans CFBP 5888</name>
    <dbReference type="NCBI Taxonomy" id="1161919"/>
    <lineage>
        <taxon>Bacteria</taxon>
        <taxon>Pseudomonadati</taxon>
        <taxon>Pseudomonadota</taxon>
        <taxon>Gammaproteobacteria</taxon>
        <taxon>Enterobacterales</taxon>
        <taxon>Erwiniaceae</taxon>
        <taxon>Erwinia</taxon>
    </lineage>
</organism>
<gene>
    <name evidence="1" type="ORF">EPIR_3792</name>
</gene>
<dbReference type="EMBL" id="CAHS01000023">
    <property type="protein sequence ID" value="CCG89155.1"/>
    <property type="molecule type" value="Genomic_DNA"/>
</dbReference>
<evidence type="ECO:0000313" key="1">
    <source>
        <dbReference type="EMBL" id="CCG89155.1"/>
    </source>
</evidence>